<dbReference type="GO" id="GO:0050515">
    <property type="term" value="F:4-(cytidine 5'-diphospho)-2-C-methyl-D-erythritol kinase activity"/>
    <property type="evidence" value="ECO:0007669"/>
    <property type="project" value="UniProtKB-UniRule"/>
</dbReference>
<feature type="binding site" evidence="9">
    <location>
        <begin position="94"/>
        <end position="104"/>
    </location>
    <ligand>
        <name>ATP</name>
        <dbReference type="ChEBI" id="CHEBI:30616"/>
    </ligand>
</feature>
<dbReference type="Proteomes" id="UP000600139">
    <property type="component" value="Unassembled WGS sequence"/>
</dbReference>
<dbReference type="InterPro" id="IPR036554">
    <property type="entry name" value="GHMP_kinase_C_sf"/>
</dbReference>
<dbReference type="GO" id="GO:0016114">
    <property type="term" value="P:terpenoid biosynthetic process"/>
    <property type="evidence" value="ECO:0007669"/>
    <property type="project" value="UniProtKB-UniRule"/>
</dbReference>
<evidence type="ECO:0000259" key="10">
    <source>
        <dbReference type="Pfam" id="PF00288"/>
    </source>
</evidence>
<comment type="catalytic activity">
    <reaction evidence="9">
        <text>4-CDP-2-C-methyl-D-erythritol + ATP = 4-CDP-2-C-methyl-D-erythritol 2-phosphate + ADP + H(+)</text>
        <dbReference type="Rhea" id="RHEA:18437"/>
        <dbReference type="ChEBI" id="CHEBI:15378"/>
        <dbReference type="ChEBI" id="CHEBI:30616"/>
        <dbReference type="ChEBI" id="CHEBI:57823"/>
        <dbReference type="ChEBI" id="CHEBI:57919"/>
        <dbReference type="ChEBI" id="CHEBI:456216"/>
        <dbReference type="EC" id="2.7.1.148"/>
    </reaction>
</comment>
<evidence type="ECO:0000256" key="9">
    <source>
        <dbReference type="HAMAP-Rule" id="MF_00061"/>
    </source>
</evidence>
<dbReference type="EC" id="2.7.1.148" evidence="2 9"/>
<reference evidence="12" key="1">
    <citation type="submission" date="2021-01" db="EMBL/GenBank/DDBJ databases">
        <title>Modified the classification status of verrucomicrobia.</title>
        <authorList>
            <person name="Feng X."/>
        </authorList>
    </citation>
    <scope>NUCLEOTIDE SEQUENCE</scope>
    <source>
        <strain evidence="12">JCM 18052</strain>
    </source>
</reference>
<name>A0A934R2E2_9BACT</name>
<dbReference type="Pfam" id="PF00288">
    <property type="entry name" value="GHMP_kinases_N"/>
    <property type="match status" value="1"/>
</dbReference>
<dbReference type="RefSeq" id="WP_200350161.1">
    <property type="nucleotide sequence ID" value="NZ_BAABHZ010000005.1"/>
</dbReference>
<dbReference type="Gene3D" id="3.30.70.890">
    <property type="entry name" value="GHMP kinase, C-terminal domain"/>
    <property type="match status" value="1"/>
</dbReference>
<keyword evidence="5 9" id="KW-0547">Nucleotide-binding</keyword>
<keyword evidence="4 9" id="KW-0808">Transferase</keyword>
<feature type="active site" evidence="9">
    <location>
        <position position="136"/>
    </location>
</feature>
<sequence>MTPFTLQAPAKLNLSLRILGKREDGFHEIDTLMVKLPGLADTLEFGESDEFSFSCDDPTVPGDEGNLVVKAARAYEAAAGISCRCSISLRKRVPHGAGLGGGSSDAAAALLGINRLHGFKLGVEALHEAAASLGSDIPFFLTSGASRCTGRGEIITPVPQPPVLPVLLLKPAFSVPTPDAYKRWKQSFQVSGISYSQQEVQGVVLENDLERPVFEKHRFLAEVKQWLLDRDETHAAMMSGSGSTVFAVLKDPADAESLAAAARSTLDPGLWHWAGVTEG</sequence>
<dbReference type="InterPro" id="IPR020568">
    <property type="entry name" value="Ribosomal_Su5_D2-typ_SF"/>
</dbReference>
<keyword evidence="7 9" id="KW-0067">ATP-binding</keyword>
<dbReference type="GO" id="GO:0005524">
    <property type="term" value="F:ATP binding"/>
    <property type="evidence" value="ECO:0007669"/>
    <property type="project" value="UniProtKB-UniRule"/>
</dbReference>
<evidence type="ECO:0000256" key="8">
    <source>
        <dbReference type="ARBA" id="ARBA00032554"/>
    </source>
</evidence>
<evidence type="ECO:0000313" key="13">
    <source>
        <dbReference type="Proteomes" id="UP000600139"/>
    </source>
</evidence>
<proteinExistence type="inferred from homology"/>
<evidence type="ECO:0000256" key="6">
    <source>
        <dbReference type="ARBA" id="ARBA00022777"/>
    </source>
</evidence>
<dbReference type="EMBL" id="JAENIK010000005">
    <property type="protein sequence ID" value="MBK1815192.1"/>
    <property type="molecule type" value="Genomic_DNA"/>
</dbReference>
<comment type="similarity">
    <text evidence="1 9">Belongs to the GHMP kinase family. IspE subfamily.</text>
</comment>
<gene>
    <name evidence="9 12" type="primary">ispE</name>
    <name evidence="12" type="ORF">JIN84_06185</name>
</gene>
<dbReference type="NCBIfam" id="TIGR00154">
    <property type="entry name" value="ispE"/>
    <property type="match status" value="1"/>
</dbReference>
<comment type="pathway">
    <text evidence="9">Isoprenoid biosynthesis; isopentenyl diphosphate biosynthesis via DXP pathway; isopentenyl diphosphate from 1-deoxy-D-xylulose 5-phosphate: step 3/6.</text>
</comment>
<dbReference type="GO" id="GO:0019288">
    <property type="term" value="P:isopentenyl diphosphate biosynthetic process, methylerythritol 4-phosphate pathway"/>
    <property type="evidence" value="ECO:0007669"/>
    <property type="project" value="UniProtKB-UniRule"/>
</dbReference>
<dbReference type="InterPro" id="IPR004424">
    <property type="entry name" value="IspE"/>
</dbReference>
<organism evidence="12 13">
    <name type="scientific">Luteolibacter yonseiensis</name>
    <dbReference type="NCBI Taxonomy" id="1144680"/>
    <lineage>
        <taxon>Bacteria</taxon>
        <taxon>Pseudomonadati</taxon>
        <taxon>Verrucomicrobiota</taxon>
        <taxon>Verrucomicrobiia</taxon>
        <taxon>Verrucomicrobiales</taxon>
        <taxon>Verrucomicrobiaceae</taxon>
        <taxon>Luteolibacter</taxon>
    </lineage>
</organism>
<feature type="active site" evidence="9">
    <location>
        <position position="11"/>
    </location>
</feature>
<evidence type="ECO:0000256" key="7">
    <source>
        <dbReference type="ARBA" id="ARBA00022840"/>
    </source>
</evidence>
<evidence type="ECO:0000256" key="1">
    <source>
        <dbReference type="ARBA" id="ARBA00009684"/>
    </source>
</evidence>
<comment type="caution">
    <text evidence="12">The sequence shown here is derived from an EMBL/GenBank/DDBJ whole genome shotgun (WGS) entry which is preliminary data.</text>
</comment>
<evidence type="ECO:0000256" key="5">
    <source>
        <dbReference type="ARBA" id="ARBA00022741"/>
    </source>
</evidence>
<evidence type="ECO:0000313" key="12">
    <source>
        <dbReference type="EMBL" id="MBK1815192.1"/>
    </source>
</evidence>
<dbReference type="SUPFAM" id="SSF55060">
    <property type="entry name" value="GHMP Kinase, C-terminal domain"/>
    <property type="match status" value="1"/>
</dbReference>
<dbReference type="HAMAP" id="MF_00061">
    <property type="entry name" value="IspE"/>
    <property type="match status" value="1"/>
</dbReference>
<feature type="domain" description="GHMP kinase N-terminal" evidence="10">
    <location>
        <begin position="66"/>
        <end position="144"/>
    </location>
</feature>
<protein>
    <recommendedName>
        <fullName evidence="3 9">4-diphosphocytidyl-2-C-methyl-D-erythritol kinase</fullName>
        <shortName evidence="9">CMK</shortName>
        <ecNumber evidence="2 9">2.7.1.148</ecNumber>
    </recommendedName>
    <alternativeName>
        <fullName evidence="8 9">4-(cytidine-5'-diphospho)-2-C-methyl-D-erythritol kinase</fullName>
    </alternativeName>
</protein>
<feature type="domain" description="GHMP kinase C-terminal" evidence="11">
    <location>
        <begin position="207"/>
        <end position="265"/>
    </location>
</feature>
<keyword evidence="6 9" id="KW-0418">Kinase</keyword>
<keyword evidence="13" id="KW-1185">Reference proteome</keyword>
<keyword evidence="9" id="KW-0414">Isoprene biosynthesis</keyword>
<accession>A0A934R2E2</accession>
<evidence type="ECO:0000259" key="11">
    <source>
        <dbReference type="Pfam" id="PF08544"/>
    </source>
</evidence>
<dbReference type="AlphaFoldDB" id="A0A934R2E2"/>
<dbReference type="SUPFAM" id="SSF54211">
    <property type="entry name" value="Ribosomal protein S5 domain 2-like"/>
    <property type="match status" value="1"/>
</dbReference>
<dbReference type="Gene3D" id="3.30.230.10">
    <property type="match status" value="1"/>
</dbReference>
<evidence type="ECO:0000256" key="2">
    <source>
        <dbReference type="ARBA" id="ARBA00012052"/>
    </source>
</evidence>
<dbReference type="PANTHER" id="PTHR43527">
    <property type="entry name" value="4-DIPHOSPHOCYTIDYL-2-C-METHYL-D-ERYTHRITOL KINASE, CHLOROPLASTIC"/>
    <property type="match status" value="1"/>
</dbReference>
<evidence type="ECO:0000256" key="3">
    <source>
        <dbReference type="ARBA" id="ARBA00017473"/>
    </source>
</evidence>
<dbReference type="InterPro" id="IPR014721">
    <property type="entry name" value="Ribsml_uS5_D2-typ_fold_subgr"/>
</dbReference>
<dbReference type="InterPro" id="IPR013750">
    <property type="entry name" value="GHMP_kinase_C_dom"/>
</dbReference>
<dbReference type="InterPro" id="IPR006204">
    <property type="entry name" value="GHMP_kinase_N_dom"/>
</dbReference>
<dbReference type="PIRSF" id="PIRSF010376">
    <property type="entry name" value="IspE"/>
    <property type="match status" value="1"/>
</dbReference>
<dbReference type="Pfam" id="PF08544">
    <property type="entry name" value="GHMP_kinases_C"/>
    <property type="match status" value="1"/>
</dbReference>
<evidence type="ECO:0000256" key="4">
    <source>
        <dbReference type="ARBA" id="ARBA00022679"/>
    </source>
</evidence>
<dbReference type="PANTHER" id="PTHR43527:SF2">
    <property type="entry name" value="4-DIPHOSPHOCYTIDYL-2-C-METHYL-D-ERYTHRITOL KINASE, CHLOROPLASTIC"/>
    <property type="match status" value="1"/>
</dbReference>
<comment type="function">
    <text evidence="9">Catalyzes the phosphorylation of the position 2 hydroxy group of 4-diphosphocytidyl-2C-methyl-D-erythritol.</text>
</comment>